<proteinExistence type="predicted"/>
<accession>A0AC55CHU7</accession>
<dbReference type="Proteomes" id="UP000694863">
    <property type="component" value="Unplaced"/>
</dbReference>
<organism evidence="1 2">
    <name type="scientific">Echinops telfairi</name>
    <name type="common">Lesser hedgehog tenrec</name>
    <dbReference type="NCBI Taxonomy" id="9371"/>
    <lineage>
        <taxon>Eukaryota</taxon>
        <taxon>Metazoa</taxon>
        <taxon>Chordata</taxon>
        <taxon>Craniata</taxon>
        <taxon>Vertebrata</taxon>
        <taxon>Euteleostomi</taxon>
        <taxon>Mammalia</taxon>
        <taxon>Eutheria</taxon>
        <taxon>Afrotheria</taxon>
        <taxon>Tenrecidae</taxon>
        <taxon>Tenrecinae</taxon>
        <taxon>Echinops</taxon>
    </lineage>
</organism>
<gene>
    <name evidence="2" type="primary">PLET1</name>
</gene>
<name>A0AC55CHU7_ECHTE</name>
<evidence type="ECO:0000313" key="1">
    <source>
        <dbReference type="Proteomes" id="UP000694863"/>
    </source>
</evidence>
<reference evidence="2" key="1">
    <citation type="submission" date="2025-08" db="UniProtKB">
        <authorList>
            <consortium name="RefSeq"/>
        </authorList>
    </citation>
    <scope>IDENTIFICATION</scope>
</reference>
<dbReference type="RefSeq" id="XP_045139520.1">
    <property type="nucleotide sequence ID" value="XM_045283585.1"/>
</dbReference>
<evidence type="ECO:0000313" key="2">
    <source>
        <dbReference type="RefSeq" id="XP_045139520.1"/>
    </source>
</evidence>
<protein>
    <submittedName>
        <fullName evidence="2">Placenta-expressed transcript 1 protein</fullName>
    </submittedName>
</protein>
<keyword evidence="1" id="KW-1185">Reference proteome</keyword>
<sequence length="234" mass="25272">MAVRSATLLSHGLLLCLGLLLSAALSAGADDACVLFNKQRTTMGPPITVSPAVYASNTRYEVTVPVNDNTVSVYLRALDKSYKSVGTWQNTSQEVQGCKGTGIYNQETFNGTSFQANWLSPNFSDVTKVKIQVITIYNDQNASYSYLQLESTVMTPTMTLPSVTSPTMTSQTAASQTGTRQTVASQTNQTTTRQVTTTTGKRTTSISFGNKVYSSPISSAIQILLVFLTSRLLF</sequence>